<dbReference type="GO" id="GO:0006355">
    <property type="term" value="P:regulation of DNA-templated transcription"/>
    <property type="evidence" value="ECO:0007669"/>
    <property type="project" value="InterPro"/>
</dbReference>
<protein>
    <submittedName>
        <fullName evidence="3">CopG family transcriptional regulator</fullName>
    </submittedName>
</protein>
<reference evidence="3" key="1">
    <citation type="submission" date="2016-04" db="EMBL/GenBank/DDBJ databases">
        <authorList>
            <person name="Tabuchi Yagui T.R."/>
        </authorList>
    </citation>
    <scope>NUCLEOTIDE SEQUENCE [LARGE SCALE GENOMIC DNA]</scope>
    <source>
        <strain evidence="3">NIES-26</strain>
    </source>
</reference>
<keyword evidence="2" id="KW-1277">Toxin-antitoxin system</keyword>
<dbReference type="EMBL" id="LXQD01000258">
    <property type="protein sequence ID" value="RCJ30546.1"/>
    <property type="molecule type" value="Genomic_DNA"/>
</dbReference>
<dbReference type="Proteomes" id="UP000252107">
    <property type="component" value="Unassembled WGS sequence"/>
</dbReference>
<dbReference type="NCBIfam" id="TIGR02606">
    <property type="entry name" value="antidote_CC2985"/>
    <property type="match status" value="1"/>
</dbReference>
<gene>
    <name evidence="3" type="ORF">A6770_20850</name>
</gene>
<sequence length="88" mass="10064">MNISLTPELEQFIQSTVKQGRYSSASEVVCAALQLLEEVEMKRLVRLEELRKEIAIGIEQSDRGDVFDGEEVLRELRAEIQQVQQSQT</sequence>
<dbReference type="SUPFAM" id="SSF47598">
    <property type="entry name" value="Ribbon-helix-helix"/>
    <property type="match status" value="1"/>
</dbReference>
<organism evidence="3 4">
    <name type="scientific">Nostoc minutum NIES-26</name>
    <dbReference type="NCBI Taxonomy" id="1844469"/>
    <lineage>
        <taxon>Bacteria</taxon>
        <taxon>Bacillati</taxon>
        <taxon>Cyanobacteriota</taxon>
        <taxon>Cyanophyceae</taxon>
        <taxon>Nostocales</taxon>
        <taxon>Nostocaceae</taxon>
        <taxon>Nostoc</taxon>
    </lineage>
</organism>
<dbReference type="InterPro" id="IPR038296">
    <property type="entry name" value="ParD_sf"/>
</dbReference>
<evidence type="ECO:0000256" key="2">
    <source>
        <dbReference type="ARBA" id="ARBA00022649"/>
    </source>
</evidence>
<dbReference type="PANTHER" id="PTHR36582">
    <property type="entry name" value="ANTITOXIN PARD"/>
    <property type="match status" value="1"/>
</dbReference>
<keyword evidence="4" id="KW-1185">Reference proteome</keyword>
<evidence type="ECO:0000313" key="3">
    <source>
        <dbReference type="EMBL" id="RCJ30546.1"/>
    </source>
</evidence>
<name>A0A367R240_9NOSO</name>
<dbReference type="InterPro" id="IPR010985">
    <property type="entry name" value="Ribbon_hlx_hlx"/>
</dbReference>
<dbReference type="AlphaFoldDB" id="A0A367R240"/>
<dbReference type="InterPro" id="IPR022789">
    <property type="entry name" value="ParD"/>
</dbReference>
<accession>A0A367R240</accession>
<comment type="similarity">
    <text evidence="1">Belongs to the ParD antitoxin family.</text>
</comment>
<dbReference type="Gene3D" id="6.10.10.120">
    <property type="entry name" value="Antitoxin ParD1-like"/>
    <property type="match status" value="1"/>
</dbReference>
<evidence type="ECO:0000256" key="1">
    <source>
        <dbReference type="ARBA" id="ARBA00008580"/>
    </source>
</evidence>
<comment type="caution">
    <text evidence="3">The sequence shown here is derived from an EMBL/GenBank/DDBJ whole genome shotgun (WGS) entry which is preliminary data.</text>
</comment>
<proteinExistence type="inferred from homology"/>
<evidence type="ECO:0000313" key="4">
    <source>
        <dbReference type="Proteomes" id="UP000252107"/>
    </source>
</evidence>
<dbReference type="Pfam" id="PF03693">
    <property type="entry name" value="ParD_antitoxin"/>
    <property type="match status" value="1"/>
</dbReference>
<dbReference type="PANTHER" id="PTHR36582:SF2">
    <property type="entry name" value="ANTITOXIN PARD"/>
    <property type="match status" value="1"/>
</dbReference>